<feature type="transmembrane region" description="Helical" evidence="9">
    <location>
        <begin position="24"/>
        <end position="43"/>
    </location>
</feature>
<proteinExistence type="predicted"/>
<dbReference type="EMBL" id="OE000509">
    <property type="protein sequence ID" value="CAD7454103.1"/>
    <property type="molecule type" value="Genomic_DNA"/>
</dbReference>
<feature type="transmembrane region" description="Helical" evidence="9">
    <location>
        <begin position="63"/>
        <end position="85"/>
    </location>
</feature>
<keyword evidence="2 9" id="KW-0812">Transmembrane</keyword>
<evidence type="ECO:0000256" key="3">
    <source>
        <dbReference type="ARBA" id="ARBA00022989"/>
    </source>
</evidence>
<evidence type="ECO:0000256" key="5">
    <source>
        <dbReference type="ARBA" id="ARBA00023136"/>
    </source>
</evidence>
<dbReference type="InterPro" id="IPR000276">
    <property type="entry name" value="GPCR_Rhodpsn"/>
</dbReference>
<feature type="transmembrane region" description="Helical" evidence="9">
    <location>
        <begin position="105"/>
        <end position="125"/>
    </location>
</feature>
<evidence type="ECO:0000256" key="6">
    <source>
        <dbReference type="ARBA" id="ARBA00023170"/>
    </source>
</evidence>
<comment type="subcellular location">
    <subcellularLocation>
        <location evidence="1">Membrane</location>
        <topology evidence="1">Multi-pass membrane protein</topology>
    </subcellularLocation>
</comment>
<dbReference type="Gene3D" id="1.20.1070.10">
    <property type="entry name" value="Rhodopsin 7-helix transmembrane proteins"/>
    <property type="match status" value="1"/>
</dbReference>
<dbReference type="SUPFAM" id="SSF81321">
    <property type="entry name" value="Family A G protein-coupled receptor-like"/>
    <property type="match status" value="1"/>
</dbReference>
<accession>A0A7R9FJX1</accession>
<feature type="compositionally biased region" description="Polar residues" evidence="8">
    <location>
        <begin position="274"/>
        <end position="289"/>
    </location>
</feature>
<dbReference type="AlphaFoldDB" id="A0A7R9FJX1"/>
<protein>
    <recommendedName>
        <fullName evidence="11">G-protein coupled receptors family 1 profile domain-containing protein</fullName>
    </recommendedName>
</protein>
<evidence type="ECO:0000256" key="9">
    <source>
        <dbReference type="SAM" id="Phobius"/>
    </source>
</evidence>
<keyword evidence="6" id="KW-0675">Receptor</keyword>
<evidence type="ECO:0000256" key="2">
    <source>
        <dbReference type="ARBA" id="ARBA00022692"/>
    </source>
</evidence>
<evidence type="ECO:0000256" key="7">
    <source>
        <dbReference type="ARBA" id="ARBA00023224"/>
    </source>
</evidence>
<name>A0A7R9FJX1_9NEOP</name>
<dbReference type="GO" id="GO:0008188">
    <property type="term" value="F:neuropeptide receptor activity"/>
    <property type="evidence" value="ECO:0007669"/>
    <property type="project" value="TreeGrafter"/>
</dbReference>
<feature type="region of interest" description="Disordered" evidence="8">
    <location>
        <begin position="267"/>
        <end position="295"/>
    </location>
</feature>
<evidence type="ECO:0000256" key="8">
    <source>
        <dbReference type="SAM" id="MobiDB-lite"/>
    </source>
</evidence>
<organism evidence="10">
    <name type="scientific">Timema tahoe</name>
    <dbReference type="NCBI Taxonomy" id="61484"/>
    <lineage>
        <taxon>Eukaryota</taxon>
        <taxon>Metazoa</taxon>
        <taxon>Ecdysozoa</taxon>
        <taxon>Arthropoda</taxon>
        <taxon>Hexapoda</taxon>
        <taxon>Insecta</taxon>
        <taxon>Pterygota</taxon>
        <taxon>Neoptera</taxon>
        <taxon>Polyneoptera</taxon>
        <taxon>Phasmatodea</taxon>
        <taxon>Timematodea</taxon>
        <taxon>Timematoidea</taxon>
        <taxon>Timematidae</taxon>
        <taxon>Timema</taxon>
    </lineage>
</organism>
<dbReference type="Pfam" id="PF00001">
    <property type="entry name" value="7tm_1"/>
    <property type="match status" value="1"/>
</dbReference>
<keyword evidence="4" id="KW-0297">G-protein coupled receptor</keyword>
<dbReference type="PANTHER" id="PTHR45695:SF26">
    <property type="entry name" value="NEUROPEPTIDE CCHAMIDE-1 RECEPTOR"/>
    <property type="match status" value="1"/>
</dbReference>
<reference evidence="10" key="1">
    <citation type="submission" date="2020-11" db="EMBL/GenBank/DDBJ databases">
        <authorList>
            <person name="Tran Van P."/>
        </authorList>
    </citation>
    <scope>NUCLEOTIDE SEQUENCE</scope>
</reference>
<dbReference type="GO" id="GO:0005886">
    <property type="term" value="C:plasma membrane"/>
    <property type="evidence" value="ECO:0007669"/>
    <property type="project" value="TreeGrafter"/>
</dbReference>
<evidence type="ECO:0000313" key="10">
    <source>
        <dbReference type="EMBL" id="CAD7454103.1"/>
    </source>
</evidence>
<sequence>MVSGILSNCGLLFIFCRHQDMRTAPNLAIADLLVILCWAPFSYRSKHYFERARLYTPMNSTVIIGNICQIVSVYTLVVLSVGRYISIINKTMSNLRRASSRTLRATSLALLVSAEVAGLLGLVRFTERFALLSVKSFEVNLHLRGGRVENHLGKTTKSSPDQDLNLDLSVLGSQAQHKTSAITNYAIKAALIYLFIQSKLGVTSCQLLLRSLLSSSNIACTWSTCSMTMSQNPARALQTVAVSDEPVAELDQMRTSVSQELLRVETPHGRDPAQYSQPDHSACQSLASTTEHRFK</sequence>
<keyword evidence="7" id="KW-0807">Transducer</keyword>
<evidence type="ECO:0000256" key="4">
    <source>
        <dbReference type="ARBA" id="ARBA00023040"/>
    </source>
</evidence>
<evidence type="ECO:0008006" key="11">
    <source>
        <dbReference type="Google" id="ProtNLM"/>
    </source>
</evidence>
<dbReference type="PANTHER" id="PTHR45695">
    <property type="entry name" value="LEUCOKININ RECEPTOR-RELATED"/>
    <property type="match status" value="1"/>
</dbReference>
<keyword evidence="5 9" id="KW-0472">Membrane</keyword>
<gene>
    <name evidence="10" type="ORF">TTEB3V08_LOCUS2219</name>
</gene>
<evidence type="ECO:0000256" key="1">
    <source>
        <dbReference type="ARBA" id="ARBA00004141"/>
    </source>
</evidence>
<keyword evidence="3 9" id="KW-1133">Transmembrane helix</keyword>